<dbReference type="Pfam" id="PF03992">
    <property type="entry name" value="ABM"/>
    <property type="match status" value="1"/>
</dbReference>
<dbReference type="SUPFAM" id="SSF54909">
    <property type="entry name" value="Dimeric alpha+beta barrel"/>
    <property type="match status" value="1"/>
</dbReference>
<dbReference type="GO" id="GO:0004497">
    <property type="term" value="F:monooxygenase activity"/>
    <property type="evidence" value="ECO:0007669"/>
    <property type="project" value="UniProtKB-KW"/>
</dbReference>
<dbReference type="InterPro" id="IPR011008">
    <property type="entry name" value="Dimeric_a/b-barrel"/>
</dbReference>
<dbReference type="InterPro" id="IPR007138">
    <property type="entry name" value="ABM_dom"/>
</dbReference>
<accession>A0ABD5ZDQ1</accession>
<dbReference type="RefSeq" id="WP_390222699.1">
    <property type="nucleotide sequence ID" value="NZ_JBHTAA010000005.1"/>
</dbReference>
<keyword evidence="2" id="KW-0503">Monooxygenase</keyword>
<gene>
    <name evidence="2" type="ORF">ACFQJC_07510</name>
</gene>
<dbReference type="AlphaFoldDB" id="A0ABD5ZDQ1"/>
<dbReference type="EMBL" id="JBHTAA010000005">
    <property type="protein sequence ID" value="MFC7203356.1"/>
    <property type="molecule type" value="Genomic_DNA"/>
</dbReference>
<organism evidence="2 3">
    <name type="scientific">Haloferax namakaokahaiae</name>
    <dbReference type="NCBI Taxonomy" id="1748331"/>
    <lineage>
        <taxon>Archaea</taxon>
        <taxon>Methanobacteriati</taxon>
        <taxon>Methanobacteriota</taxon>
        <taxon>Stenosarchaea group</taxon>
        <taxon>Halobacteria</taxon>
        <taxon>Halobacteriales</taxon>
        <taxon>Haloferacaceae</taxon>
        <taxon>Haloferax</taxon>
    </lineage>
</organism>
<evidence type="ECO:0000313" key="2">
    <source>
        <dbReference type="EMBL" id="MFC7203356.1"/>
    </source>
</evidence>
<evidence type="ECO:0000313" key="3">
    <source>
        <dbReference type="Proteomes" id="UP001596481"/>
    </source>
</evidence>
<feature type="domain" description="ABM" evidence="1">
    <location>
        <begin position="14"/>
        <end position="64"/>
    </location>
</feature>
<evidence type="ECO:0000259" key="1">
    <source>
        <dbReference type="Pfam" id="PF03992"/>
    </source>
</evidence>
<reference evidence="2 3" key="1">
    <citation type="journal article" date="2019" name="Int. J. Syst. Evol. Microbiol.">
        <title>The Global Catalogue of Microorganisms (GCM) 10K type strain sequencing project: providing services to taxonomists for standard genome sequencing and annotation.</title>
        <authorList>
            <consortium name="The Broad Institute Genomics Platform"/>
            <consortium name="The Broad Institute Genome Sequencing Center for Infectious Disease"/>
            <person name="Wu L."/>
            <person name="Ma J."/>
        </authorList>
    </citation>
    <scope>NUCLEOTIDE SEQUENCE [LARGE SCALE GENOMIC DNA]</scope>
    <source>
        <strain evidence="2 3">DSM 29988</strain>
    </source>
</reference>
<protein>
    <submittedName>
        <fullName evidence="2">Antibiotic biosynthesis monooxygenase</fullName>
    </submittedName>
</protein>
<proteinExistence type="predicted"/>
<comment type="caution">
    <text evidence="2">The sequence shown here is derived from an EMBL/GenBank/DDBJ whole genome shotgun (WGS) entry which is preliminary data.</text>
</comment>
<keyword evidence="2" id="KW-0560">Oxidoreductase</keyword>
<sequence>MVYLHVNATVKDYDEWKADFERYHSLRADFGGKGYQLYRTTEKSNEIVVVIEFESEQRAREWTNYLKSQGELLEPKMEADVSYLELVEQKQVSAV</sequence>
<name>A0ABD5ZDQ1_9EURY</name>
<keyword evidence="3" id="KW-1185">Reference proteome</keyword>
<dbReference type="Proteomes" id="UP001596481">
    <property type="component" value="Unassembled WGS sequence"/>
</dbReference>